<dbReference type="InterPro" id="IPR000749">
    <property type="entry name" value="ATP-guanido_PTrfase"/>
</dbReference>
<evidence type="ECO:0000256" key="1">
    <source>
        <dbReference type="ARBA" id="ARBA00012231"/>
    </source>
</evidence>
<dbReference type="Proteomes" id="UP000011014">
    <property type="component" value="Unassembled WGS sequence"/>
</dbReference>
<accession>E4YN61</accession>
<dbReference type="GO" id="GO:0005524">
    <property type="term" value="F:ATP binding"/>
    <property type="evidence" value="ECO:0007669"/>
    <property type="project" value="UniProtKB-UniRule"/>
</dbReference>
<feature type="binding site" evidence="6">
    <location>
        <begin position="185"/>
        <end position="189"/>
    </location>
    <ligand>
        <name>ATP</name>
        <dbReference type="ChEBI" id="CHEBI:30616"/>
    </ligand>
</feature>
<keyword evidence="2 6" id="KW-0808">Transferase</keyword>
<name>E4YN61_OIKDI</name>
<dbReference type="PROSITE" id="PS51510">
    <property type="entry name" value="PHOSPHAGEN_KINASE_C"/>
    <property type="match status" value="1"/>
</dbReference>
<keyword evidence="5 6" id="KW-0067">ATP-binding</keyword>
<dbReference type="AlphaFoldDB" id="E4YN61"/>
<gene>
    <name evidence="9" type="ORF">GSOID_T00029966001</name>
</gene>
<reference evidence="9" key="1">
    <citation type="journal article" date="2010" name="Science">
        <title>Plasticity of animal genome architecture unmasked by rapid evolution of a pelagic tunicate.</title>
        <authorList>
            <person name="Denoeud F."/>
            <person name="Henriet S."/>
            <person name="Mungpakdee S."/>
            <person name="Aury J.M."/>
            <person name="Da Silva C."/>
            <person name="Brinkmann H."/>
            <person name="Mikhaleva J."/>
            <person name="Olsen L.C."/>
            <person name="Jubin C."/>
            <person name="Canestro C."/>
            <person name="Bouquet J.M."/>
            <person name="Danks G."/>
            <person name="Poulain J."/>
            <person name="Campsteijn C."/>
            <person name="Adamski M."/>
            <person name="Cross I."/>
            <person name="Yadetie F."/>
            <person name="Muffato M."/>
            <person name="Louis A."/>
            <person name="Butcher S."/>
            <person name="Tsagkogeorga G."/>
            <person name="Konrad A."/>
            <person name="Singh S."/>
            <person name="Jensen M.F."/>
            <person name="Cong E.H."/>
            <person name="Eikeseth-Otteraa H."/>
            <person name="Noel B."/>
            <person name="Anthouard V."/>
            <person name="Porcel B.M."/>
            <person name="Kachouri-Lafond R."/>
            <person name="Nishino A."/>
            <person name="Ugolini M."/>
            <person name="Chourrout P."/>
            <person name="Nishida H."/>
            <person name="Aasland R."/>
            <person name="Huzurbazar S."/>
            <person name="Westhof E."/>
            <person name="Delsuc F."/>
            <person name="Lehrach H."/>
            <person name="Reinhardt R."/>
            <person name="Weissenbach J."/>
            <person name="Roy S.W."/>
            <person name="Artiguenave F."/>
            <person name="Postlethwait J.H."/>
            <person name="Manak J.R."/>
            <person name="Thompson E.M."/>
            <person name="Jaillon O."/>
            <person name="Du Pasquier L."/>
            <person name="Boudinot P."/>
            <person name="Liberles D.A."/>
            <person name="Volff J.N."/>
            <person name="Philippe H."/>
            <person name="Lenhard B."/>
            <person name="Roest Crollius H."/>
            <person name="Wincker P."/>
            <person name="Chourrout D."/>
        </authorList>
    </citation>
    <scope>NUCLEOTIDE SEQUENCE [LARGE SCALE GENOMIC DNA]</scope>
</reference>
<sequence length="279" mass="31314">VSKHIILIWAWCKISSGRSLRGFRLPPCCSFDERREIERLVVKGLKKLEGDLAGDYFPLAGSRSFGEKPNGMSSEKEEYLRERGNLFQEPDSTLLLSSGCGRHWPDARGIFHNNDENVFVWINEEDHTRLISMEKGDNVKEIITRFAKITSALKDVLKEEGVEFMHSEHLGWILTCPSNLGTGLRAGSMVKVPLFSARKDFKDVCKKMGLQVRGTKGVDSASSGGTWDISNADRLGKSEVQLVNIFIEGVAQIIRWEQALENKEDIEEQVAAAGLPEKY</sequence>
<dbReference type="PANTHER" id="PTHR11547:SF57">
    <property type="entry name" value="PHOSPHAGEN KINASE C-TERMINAL DOMAIN-CONTAINING PROTEIN"/>
    <property type="match status" value="1"/>
</dbReference>
<proteinExistence type="inferred from homology"/>
<evidence type="ECO:0000256" key="6">
    <source>
        <dbReference type="PROSITE-ProRule" id="PRU00843"/>
    </source>
</evidence>
<dbReference type="GO" id="GO:0005615">
    <property type="term" value="C:extracellular space"/>
    <property type="evidence" value="ECO:0007669"/>
    <property type="project" value="TreeGrafter"/>
</dbReference>
<dbReference type="SUPFAM" id="SSF55931">
    <property type="entry name" value="Glutamine synthetase/guanido kinase"/>
    <property type="match status" value="1"/>
</dbReference>
<comment type="similarity">
    <text evidence="6 7">Belongs to the ATP:guanido phosphotransferase family.</text>
</comment>
<dbReference type="InterPro" id="IPR014746">
    <property type="entry name" value="Gln_synth/guanido_kin_cat_dom"/>
</dbReference>
<dbReference type="InterPro" id="IPR022414">
    <property type="entry name" value="ATP-guanido_PTrfase_cat"/>
</dbReference>
<dbReference type="InterPro" id="IPR022415">
    <property type="entry name" value="ATP-guanido_PTrfase_AS"/>
</dbReference>
<keyword evidence="4 6" id="KW-0418">Kinase</keyword>
<dbReference type="GO" id="GO:0046314">
    <property type="term" value="P:phosphocreatine biosynthetic process"/>
    <property type="evidence" value="ECO:0007669"/>
    <property type="project" value="InterPro"/>
</dbReference>
<keyword evidence="3 6" id="KW-0547">Nucleotide-binding</keyword>
<dbReference type="PROSITE" id="PS00112">
    <property type="entry name" value="PHOSPHAGEN_KINASE"/>
    <property type="match status" value="1"/>
</dbReference>
<feature type="non-terminal residue" evidence="9">
    <location>
        <position position="1"/>
    </location>
</feature>
<evidence type="ECO:0000256" key="3">
    <source>
        <dbReference type="ARBA" id="ARBA00022741"/>
    </source>
</evidence>
<evidence type="ECO:0000256" key="2">
    <source>
        <dbReference type="ARBA" id="ARBA00022679"/>
    </source>
</evidence>
<dbReference type="EC" id="2.7.3.2" evidence="1"/>
<evidence type="ECO:0000256" key="5">
    <source>
        <dbReference type="ARBA" id="ARBA00022840"/>
    </source>
</evidence>
<comment type="caution">
    <text evidence="6">Lacks conserved residue(s) required for the propagation of feature annotation.</text>
</comment>
<evidence type="ECO:0000256" key="4">
    <source>
        <dbReference type="ARBA" id="ARBA00022777"/>
    </source>
</evidence>
<dbReference type="PANTHER" id="PTHR11547">
    <property type="entry name" value="ARGININE OR CREATINE KINASE"/>
    <property type="match status" value="1"/>
</dbReference>
<dbReference type="EMBL" id="FN654867">
    <property type="protein sequence ID" value="CBY36915.1"/>
    <property type="molecule type" value="Genomic_DNA"/>
</dbReference>
<dbReference type="GO" id="GO:0004111">
    <property type="term" value="F:creatine kinase activity"/>
    <property type="evidence" value="ECO:0007669"/>
    <property type="project" value="UniProtKB-EC"/>
</dbReference>
<dbReference type="Gene3D" id="3.30.590.10">
    <property type="entry name" value="Glutamine synthetase/guanido kinase, catalytic domain"/>
    <property type="match status" value="1"/>
</dbReference>
<dbReference type="Pfam" id="PF00217">
    <property type="entry name" value="ATP-gua_Ptrans"/>
    <property type="match status" value="1"/>
</dbReference>
<evidence type="ECO:0000259" key="8">
    <source>
        <dbReference type="PROSITE" id="PS51510"/>
    </source>
</evidence>
<organism evidence="9">
    <name type="scientific">Oikopleura dioica</name>
    <name type="common">Tunicate</name>
    <dbReference type="NCBI Taxonomy" id="34765"/>
    <lineage>
        <taxon>Eukaryota</taxon>
        <taxon>Metazoa</taxon>
        <taxon>Chordata</taxon>
        <taxon>Tunicata</taxon>
        <taxon>Appendicularia</taxon>
        <taxon>Copelata</taxon>
        <taxon>Oikopleuridae</taxon>
        <taxon>Oikopleura</taxon>
    </lineage>
</organism>
<evidence type="ECO:0000313" key="9">
    <source>
        <dbReference type="EMBL" id="CBY36915.1"/>
    </source>
</evidence>
<feature type="binding site" evidence="6">
    <location>
        <position position="129"/>
    </location>
    <ligand>
        <name>ATP</name>
        <dbReference type="ChEBI" id="CHEBI:30616"/>
    </ligand>
</feature>
<protein>
    <recommendedName>
        <fullName evidence="1">creatine kinase</fullName>
        <ecNumber evidence="1">2.7.3.2</ecNumber>
    </recommendedName>
</protein>
<evidence type="ECO:0000256" key="7">
    <source>
        <dbReference type="RuleBase" id="RU000505"/>
    </source>
</evidence>
<feature type="domain" description="Phosphagen kinase C-terminal" evidence="8">
    <location>
        <begin position="8"/>
        <end position="260"/>
    </location>
</feature>
<feature type="binding site" evidence="6">
    <location>
        <begin position="11"/>
        <end position="15"/>
    </location>
    <ligand>
        <name>ATP</name>
        <dbReference type="ChEBI" id="CHEBI:30616"/>
    </ligand>
</feature>
<feature type="binding site" evidence="6">
    <location>
        <begin position="213"/>
        <end position="218"/>
    </location>
    <ligand>
        <name>ATP</name>
        <dbReference type="ChEBI" id="CHEBI:30616"/>
    </ligand>
</feature>